<protein>
    <submittedName>
        <fullName evidence="1">Uncharacterized protein</fullName>
    </submittedName>
</protein>
<evidence type="ECO:0000313" key="2">
    <source>
        <dbReference type="Proteomes" id="UP000196440"/>
    </source>
</evidence>
<evidence type="ECO:0000313" key="1">
    <source>
        <dbReference type="EMBL" id="OVZ89150.1"/>
    </source>
</evidence>
<dbReference type="EMBL" id="NHOI01000004">
    <property type="protein sequence ID" value="OVZ89150.1"/>
    <property type="molecule type" value="Genomic_DNA"/>
</dbReference>
<comment type="caution">
    <text evidence="1">The sequence shown here is derived from an EMBL/GenBank/DDBJ whole genome shotgun (WGS) entry which is preliminary data.</text>
</comment>
<accession>A0A209A900</accession>
<gene>
    <name evidence="1" type="ORF">CBW57_03660</name>
</gene>
<dbReference type="Proteomes" id="UP000196440">
    <property type="component" value="Unassembled WGS sequence"/>
</dbReference>
<reference evidence="1 2" key="1">
    <citation type="submission" date="2017-05" db="EMBL/GenBank/DDBJ databases">
        <title>Whole genome sequencing of Yersinia kristensenii.</title>
        <authorList>
            <person name="Campioni F."/>
        </authorList>
    </citation>
    <scope>NUCLEOTIDE SEQUENCE [LARGE SCALE GENOMIC DNA]</scope>
    <source>
        <strain evidence="1 2">CFSAN060536</strain>
    </source>
</reference>
<sequence length="83" mass="9325">MKAYTLKEDKYSGELHLFEGDMNPEGSKYKCKSGSKSICKKMDTGDNKGNRFTCATEQEARVEIAKIGRKVCGTCVSHLYESY</sequence>
<proteinExistence type="predicted"/>
<name>A0A209A900_YERIN</name>
<dbReference type="AlphaFoldDB" id="A0A209A900"/>
<dbReference type="RefSeq" id="WP_087815359.1">
    <property type="nucleotide sequence ID" value="NZ_NHOI01000004.1"/>
</dbReference>
<organism evidence="1 2">
    <name type="scientific">Yersinia intermedia</name>
    <dbReference type="NCBI Taxonomy" id="631"/>
    <lineage>
        <taxon>Bacteria</taxon>
        <taxon>Pseudomonadati</taxon>
        <taxon>Pseudomonadota</taxon>
        <taxon>Gammaproteobacteria</taxon>
        <taxon>Enterobacterales</taxon>
        <taxon>Yersiniaceae</taxon>
        <taxon>Yersinia</taxon>
    </lineage>
</organism>